<dbReference type="Proteomes" id="UP001595740">
    <property type="component" value="Unassembled WGS sequence"/>
</dbReference>
<evidence type="ECO:0000313" key="4">
    <source>
        <dbReference type="Proteomes" id="UP001595740"/>
    </source>
</evidence>
<dbReference type="InterPro" id="IPR018712">
    <property type="entry name" value="Tle1-like_cat"/>
</dbReference>
<feature type="domain" description="T6SS Phospholipase effector Tle1-like catalytic" evidence="2">
    <location>
        <begin position="198"/>
        <end position="317"/>
    </location>
</feature>
<sequence>MSIDYVSKISGQVDLVPGSPDPIPDADATARTARLARGMRKLTDQERRQRQDALACTAPEKEEAMTGCTQTLHYTVFFDGTGNNLEQDRDTGAMSNIAKLSLAHKPRAPNILPDYIPGVGTPFDKIGDEGGTPGLARGARADDRIDYALKRLDELIDSYPAEVKILLVNVNVFGFSRGAAQARAFIRDLTGKCKQDDGRYHYRDKPIRIAFAGLFDTVCSAWERMFPDAMYSRNGGHNGWAEDVKLSGMVEQSVHMTAAHEARRLFPLDSTRVDARYPDNAIEIWYPGVHSDVGGGYAPDYQGRENTIARFALHEMYDMAFAAGVLFQSFSDLPGRVQEEFNKDDPELREVYNAYLQAVPKKQGRLEEVQVGHMELLHRWLKHRVEHHDNTASMARMSEERTRLEAELRTVRRERMRLESQLRPFDTYPSIADPKLQAQYETAATEERALRERLSTVKKYQKQLRSEDRDLDDGIKKIYRKREKGEHLNMAEGAMLRAWDNPEPLPEPVTRFFDRFSHDSIAHFGLLGGQLTDWRCIYFGDTKYRPVDVSH</sequence>
<evidence type="ECO:0000256" key="1">
    <source>
        <dbReference type="SAM" id="Coils"/>
    </source>
</evidence>
<gene>
    <name evidence="3" type="ORF">ACFOLC_12665</name>
</gene>
<dbReference type="EMBL" id="JBHRXK010000006">
    <property type="protein sequence ID" value="MFC3551856.1"/>
    <property type="molecule type" value="Genomic_DNA"/>
</dbReference>
<feature type="coiled-coil region" evidence="1">
    <location>
        <begin position="394"/>
        <end position="421"/>
    </location>
</feature>
<accession>A0ABV7RQD7</accession>
<reference evidence="4" key="1">
    <citation type="journal article" date="2019" name="Int. J. Syst. Evol. Microbiol.">
        <title>The Global Catalogue of Microorganisms (GCM) 10K type strain sequencing project: providing services to taxonomists for standard genome sequencing and annotation.</title>
        <authorList>
            <consortium name="The Broad Institute Genomics Platform"/>
            <consortium name="The Broad Institute Genome Sequencing Center for Infectious Disease"/>
            <person name="Wu L."/>
            <person name="Ma J."/>
        </authorList>
    </citation>
    <scope>NUCLEOTIDE SEQUENCE [LARGE SCALE GENOMIC DNA]</scope>
    <source>
        <strain evidence="4">KCTC 42875</strain>
    </source>
</reference>
<dbReference type="RefSeq" id="WP_386759626.1">
    <property type="nucleotide sequence ID" value="NZ_JBHRXK010000006.1"/>
</dbReference>
<dbReference type="PANTHER" id="PTHR33840">
    <property type="match status" value="1"/>
</dbReference>
<dbReference type="PANTHER" id="PTHR33840:SF1">
    <property type="entry name" value="TLE1 PHOSPHOLIPASE DOMAIN-CONTAINING PROTEIN"/>
    <property type="match status" value="1"/>
</dbReference>
<protein>
    <submittedName>
        <fullName evidence="3">Phospholipase effector Tle1 domain-containing protein</fullName>
    </submittedName>
</protein>
<name>A0ABV7RQD7_9GAMM</name>
<comment type="caution">
    <text evidence="3">The sequence shown here is derived from an EMBL/GenBank/DDBJ whole genome shotgun (WGS) entry which is preliminary data.</text>
</comment>
<organism evidence="3 4">
    <name type="scientific">Lysobacter cavernae</name>
    <dbReference type="NCBI Taxonomy" id="1685901"/>
    <lineage>
        <taxon>Bacteria</taxon>
        <taxon>Pseudomonadati</taxon>
        <taxon>Pseudomonadota</taxon>
        <taxon>Gammaproteobacteria</taxon>
        <taxon>Lysobacterales</taxon>
        <taxon>Lysobacteraceae</taxon>
        <taxon>Lysobacter</taxon>
    </lineage>
</organism>
<feature type="domain" description="T6SS Phospholipase effector Tle1-like catalytic" evidence="2">
    <location>
        <begin position="76"/>
        <end position="185"/>
    </location>
</feature>
<dbReference type="Pfam" id="PF09994">
    <property type="entry name" value="T6SS_Tle1-like_cat"/>
    <property type="match status" value="2"/>
</dbReference>
<evidence type="ECO:0000259" key="2">
    <source>
        <dbReference type="Pfam" id="PF09994"/>
    </source>
</evidence>
<proteinExistence type="predicted"/>
<keyword evidence="1" id="KW-0175">Coiled coil</keyword>
<keyword evidence="4" id="KW-1185">Reference proteome</keyword>
<evidence type="ECO:0000313" key="3">
    <source>
        <dbReference type="EMBL" id="MFC3551856.1"/>
    </source>
</evidence>